<evidence type="ECO:0000313" key="3">
    <source>
        <dbReference type="EMBL" id="TPV33839.1"/>
    </source>
</evidence>
<evidence type="ECO:0000259" key="1">
    <source>
        <dbReference type="Pfam" id="PF00534"/>
    </source>
</evidence>
<feature type="domain" description="Glycosyltransferase subfamily 4-like N-terminal" evidence="2">
    <location>
        <begin position="17"/>
        <end position="173"/>
    </location>
</feature>
<dbReference type="GO" id="GO:0016757">
    <property type="term" value="F:glycosyltransferase activity"/>
    <property type="evidence" value="ECO:0007669"/>
    <property type="project" value="InterPro"/>
</dbReference>
<comment type="caution">
    <text evidence="3">The sequence shown here is derived from an EMBL/GenBank/DDBJ whole genome shotgun (WGS) entry which is preliminary data.</text>
</comment>
<dbReference type="SUPFAM" id="SSF53756">
    <property type="entry name" value="UDP-Glycosyltransferase/glycogen phosphorylase"/>
    <property type="match status" value="1"/>
</dbReference>
<dbReference type="EMBL" id="VHIQ01000003">
    <property type="protein sequence ID" value="TPV33839.1"/>
    <property type="molecule type" value="Genomic_DNA"/>
</dbReference>
<feature type="domain" description="Glycosyl transferase family 1" evidence="1">
    <location>
        <begin position="186"/>
        <end position="333"/>
    </location>
</feature>
<reference evidence="3 4" key="1">
    <citation type="submission" date="2019-06" db="EMBL/GenBank/DDBJ databases">
        <title>Flavobacteriaceae Paucihalobacterium erythroidium CWB-1, complete genome.</title>
        <authorList>
            <person name="Wu S."/>
        </authorList>
    </citation>
    <scope>NUCLEOTIDE SEQUENCE [LARGE SCALE GENOMIC DNA]</scope>
    <source>
        <strain evidence="3 4">CWB-1</strain>
    </source>
</reference>
<dbReference type="Gene3D" id="3.40.50.2000">
    <property type="entry name" value="Glycogen Phosphorylase B"/>
    <property type="match status" value="2"/>
</dbReference>
<proteinExistence type="predicted"/>
<gene>
    <name evidence="3" type="ORF">FJ651_06685</name>
</gene>
<dbReference type="PANTHER" id="PTHR45947">
    <property type="entry name" value="SULFOQUINOVOSYL TRANSFERASE SQD2"/>
    <property type="match status" value="1"/>
</dbReference>
<dbReference type="CDD" id="cd03801">
    <property type="entry name" value="GT4_PimA-like"/>
    <property type="match status" value="1"/>
</dbReference>
<keyword evidence="4" id="KW-1185">Reference proteome</keyword>
<dbReference type="RefSeq" id="WP_140989705.1">
    <property type="nucleotide sequence ID" value="NZ_VHIQ01000003.1"/>
</dbReference>
<evidence type="ECO:0000259" key="2">
    <source>
        <dbReference type="Pfam" id="PF13439"/>
    </source>
</evidence>
<keyword evidence="3" id="KW-0808">Transferase</keyword>
<dbReference type="Proteomes" id="UP000317332">
    <property type="component" value="Unassembled WGS sequence"/>
</dbReference>
<dbReference type="OrthoDB" id="9811239at2"/>
<evidence type="ECO:0000313" key="4">
    <source>
        <dbReference type="Proteomes" id="UP000317332"/>
    </source>
</evidence>
<dbReference type="PANTHER" id="PTHR45947:SF3">
    <property type="entry name" value="SULFOQUINOVOSYL TRANSFERASE SQD2"/>
    <property type="match status" value="1"/>
</dbReference>
<dbReference type="Pfam" id="PF00534">
    <property type="entry name" value="Glycos_transf_1"/>
    <property type="match status" value="1"/>
</dbReference>
<dbReference type="AlphaFoldDB" id="A0A506PJN7"/>
<name>A0A506PJN7_9FLAO</name>
<accession>A0A506PJN7</accession>
<sequence length="365" mass="40551">MPKKSILILTTEFPPLPGGIGVHAQQMAKHLSAFGCEVTLIADQRTDAASEAVFDVQQQFTVKRVAMQKPRWPMYFKRLKLLFKLAKQHDVLIASGKFALWAVAWMRLWYRKKTLAVIHGSEVNFKSPILNYSIRLALRHFDTLIAVSRHTATFVKPHHSNVVVIPNGFDPEKWSKPAVAKQPSASYPILITVGNITERKGQANVVRQLPALLKAFPSLHYHCVGIPTEVEQLTSLANSLGVEKHLTVHGRLPDEQVEALLRQSDVFVMLSTTTKTGDVEGFGIAVLEANALGLPAIGSLNSGLEDAIAHLKSGCLIAANDTENFISALQDIKVQYNTYSKQAISWANRHHWQTTFEAYYQSIAL</sequence>
<dbReference type="InterPro" id="IPR001296">
    <property type="entry name" value="Glyco_trans_1"/>
</dbReference>
<dbReference type="Pfam" id="PF13439">
    <property type="entry name" value="Glyco_transf_4"/>
    <property type="match status" value="1"/>
</dbReference>
<dbReference type="InterPro" id="IPR050194">
    <property type="entry name" value="Glycosyltransferase_grp1"/>
</dbReference>
<protein>
    <submittedName>
        <fullName evidence="3">Glycosyltransferase family 4 protein</fullName>
    </submittedName>
</protein>
<dbReference type="InterPro" id="IPR028098">
    <property type="entry name" value="Glyco_trans_4-like_N"/>
</dbReference>
<organism evidence="3 4">
    <name type="scientific">Paucihalobacter ruber</name>
    <dbReference type="NCBI Taxonomy" id="2567861"/>
    <lineage>
        <taxon>Bacteria</taxon>
        <taxon>Pseudomonadati</taxon>
        <taxon>Bacteroidota</taxon>
        <taxon>Flavobacteriia</taxon>
        <taxon>Flavobacteriales</taxon>
        <taxon>Flavobacteriaceae</taxon>
        <taxon>Paucihalobacter</taxon>
    </lineage>
</organism>